<dbReference type="AlphaFoldDB" id="M2PL99"/>
<name>M2PL99_CERS8</name>
<dbReference type="Proteomes" id="UP000016930">
    <property type="component" value="Unassembled WGS sequence"/>
</dbReference>
<organism evidence="1 2">
    <name type="scientific">Ceriporiopsis subvermispora (strain B)</name>
    <name type="common">White-rot fungus</name>
    <name type="synonym">Gelatoporia subvermispora</name>
    <dbReference type="NCBI Taxonomy" id="914234"/>
    <lineage>
        <taxon>Eukaryota</taxon>
        <taxon>Fungi</taxon>
        <taxon>Dikarya</taxon>
        <taxon>Basidiomycota</taxon>
        <taxon>Agaricomycotina</taxon>
        <taxon>Agaricomycetes</taxon>
        <taxon>Polyporales</taxon>
        <taxon>Gelatoporiaceae</taxon>
        <taxon>Gelatoporia</taxon>
    </lineage>
</organism>
<protein>
    <submittedName>
        <fullName evidence="1">Uncharacterized protein</fullName>
    </submittedName>
</protein>
<reference evidence="1 2" key="1">
    <citation type="journal article" date="2012" name="Proc. Natl. Acad. Sci. U.S.A.">
        <title>Comparative genomics of Ceriporiopsis subvermispora and Phanerochaete chrysosporium provide insight into selective ligninolysis.</title>
        <authorList>
            <person name="Fernandez-Fueyo E."/>
            <person name="Ruiz-Duenas F.J."/>
            <person name="Ferreira P."/>
            <person name="Floudas D."/>
            <person name="Hibbett D.S."/>
            <person name="Canessa P."/>
            <person name="Larrondo L.F."/>
            <person name="James T.Y."/>
            <person name="Seelenfreund D."/>
            <person name="Lobos S."/>
            <person name="Polanco R."/>
            <person name="Tello M."/>
            <person name="Honda Y."/>
            <person name="Watanabe T."/>
            <person name="Watanabe T."/>
            <person name="Ryu J.S."/>
            <person name="Kubicek C.P."/>
            <person name="Schmoll M."/>
            <person name="Gaskell J."/>
            <person name="Hammel K.E."/>
            <person name="St John F.J."/>
            <person name="Vanden Wymelenberg A."/>
            <person name="Sabat G."/>
            <person name="Splinter BonDurant S."/>
            <person name="Syed K."/>
            <person name="Yadav J.S."/>
            <person name="Doddapaneni H."/>
            <person name="Subramanian V."/>
            <person name="Lavin J.L."/>
            <person name="Oguiza J.A."/>
            <person name="Perez G."/>
            <person name="Pisabarro A.G."/>
            <person name="Ramirez L."/>
            <person name="Santoyo F."/>
            <person name="Master E."/>
            <person name="Coutinho P.M."/>
            <person name="Henrissat B."/>
            <person name="Lombard V."/>
            <person name="Magnuson J.K."/>
            <person name="Kuees U."/>
            <person name="Hori C."/>
            <person name="Igarashi K."/>
            <person name="Samejima M."/>
            <person name="Held B.W."/>
            <person name="Barry K.W."/>
            <person name="LaButti K.M."/>
            <person name="Lapidus A."/>
            <person name="Lindquist E.A."/>
            <person name="Lucas S.M."/>
            <person name="Riley R."/>
            <person name="Salamov A.A."/>
            <person name="Hoffmeister D."/>
            <person name="Schwenk D."/>
            <person name="Hadar Y."/>
            <person name="Yarden O."/>
            <person name="de Vries R.P."/>
            <person name="Wiebenga A."/>
            <person name="Stenlid J."/>
            <person name="Eastwood D."/>
            <person name="Grigoriev I.V."/>
            <person name="Berka R.M."/>
            <person name="Blanchette R.A."/>
            <person name="Kersten P."/>
            <person name="Martinez A.T."/>
            <person name="Vicuna R."/>
            <person name="Cullen D."/>
        </authorList>
    </citation>
    <scope>NUCLEOTIDE SEQUENCE [LARGE SCALE GENOMIC DNA]</scope>
    <source>
        <strain evidence="1 2">B</strain>
    </source>
</reference>
<accession>M2PL99</accession>
<sequence length="106" mass="12091">MSWTPLLYNLDISSPMQANLYALYVLLAPSADSTRCQRGSHDQYPVALWHVAIAFWTVVRICTESSRVADRILNDTCTGAYARCAPLRHVYMYLRVPNTPHYLQLS</sequence>
<gene>
    <name evidence="1" type="ORF">CERSUDRAFT_106105</name>
</gene>
<dbReference type="HOGENOM" id="CLU_2222956_0_0_1"/>
<keyword evidence="2" id="KW-1185">Reference proteome</keyword>
<proteinExistence type="predicted"/>
<evidence type="ECO:0000313" key="1">
    <source>
        <dbReference type="EMBL" id="EMD37099.1"/>
    </source>
</evidence>
<evidence type="ECO:0000313" key="2">
    <source>
        <dbReference type="Proteomes" id="UP000016930"/>
    </source>
</evidence>
<dbReference type="EMBL" id="KB445797">
    <property type="protein sequence ID" value="EMD37099.1"/>
    <property type="molecule type" value="Genomic_DNA"/>
</dbReference>